<keyword evidence="1" id="KW-1133">Transmembrane helix</keyword>
<accession>D2EGS9</accession>
<organism evidence="2 3">
    <name type="scientific">Candidatus Parvarchaeum acidiphilum ARMAN-4</name>
    <dbReference type="NCBI Taxonomy" id="662760"/>
    <lineage>
        <taxon>Archaea</taxon>
        <taxon>Candidatus Parvarchaeota</taxon>
        <taxon>Candidatus Parvarchaeum</taxon>
    </lineage>
</organism>
<protein>
    <submittedName>
        <fullName evidence="2">Transporter</fullName>
    </submittedName>
</protein>
<proteinExistence type="predicted"/>
<evidence type="ECO:0000313" key="3">
    <source>
        <dbReference type="Proteomes" id="UP000009375"/>
    </source>
</evidence>
<dbReference type="SUPFAM" id="SSF103473">
    <property type="entry name" value="MFS general substrate transporter"/>
    <property type="match status" value="1"/>
</dbReference>
<feature type="transmembrane region" description="Helical" evidence="1">
    <location>
        <begin position="68"/>
        <end position="87"/>
    </location>
</feature>
<dbReference type="EMBL" id="GG730080">
    <property type="protein sequence ID" value="EEZ92436.1"/>
    <property type="molecule type" value="Genomic_DNA"/>
</dbReference>
<feature type="transmembrane region" description="Helical" evidence="1">
    <location>
        <begin position="99"/>
        <end position="120"/>
    </location>
</feature>
<keyword evidence="1" id="KW-0472">Membrane</keyword>
<sequence>MVLAPIEFPNSSEDDLIIFVALLGSSVAGFIAAPLISRGRKNYTLLSFLFGTVTMVAIFIMVPYLTNMLIFLPLLFANMFMSEFAYASRSVLEPELYGTINRSTLIGLTRLWPMIAYPIFTFYTSTLNLSNFLLINVILWAMGLLASVYWFYFGIETKNANIDYKPVIDRY</sequence>
<dbReference type="AlphaFoldDB" id="D2EGS9"/>
<gene>
    <name evidence="2" type="ORF">BJBARM4_0983</name>
</gene>
<keyword evidence="1" id="KW-0812">Transmembrane</keyword>
<feature type="transmembrane region" description="Helical" evidence="1">
    <location>
        <begin position="43"/>
        <end position="62"/>
    </location>
</feature>
<feature type="transmembrane region" description="Helical" evidence="1">
    <location>
        <begin position="132"/>
        <end position="152"/>
    </location>
</feature>
<feature type="transmembrane region" description="Helical" evidence="1">
    <location>
        <begin position="16"/>
        <end position="36"/>
    </location>
</feature>
<evidence type="ECO:0000313" key="2">
    <source>
        <dbReference type="EMBL" id="EEZ92436.1"/>
    </source>
</evidence>
<dbReference type="Proteomes" id="UP000009375">
    <property type="component" value="Unassembled WGS sequence"/>
</dbReference>
<name>D2EGS9_PARA4</name>
<dbReference type="Gene3D" id="1.20.1250.20">
    <property type="entry name" value="MFS general substrate transporter like domains"/>
    <property type="match status" value="1"/>
</dbReference>
<evidence type="ECO:0000256" key="1">
    <source>
        <dbReference type="SAM" id="Phobius"/>
    </source>
</evidence>
<reference evidence="2 3" key="1">
    <citation type="journal article" date="2010" name="Proc. Natl. Acad. Sci. U.S.A.">
        <title>Enigmatic, ultrasmall, uncultivated Archaea.</title>
        <authorList>
            <person name="Baker B.J."/>
            <person name="Comolli L.R."/>
            <person name="Dick G.J."/>
            <person name="Hauser L.J."/>
            <person name="Hyatt D."/>
            <person name="Dill B.D."/>
            <person name="Land M.L."/>
            <person name="Verberkmoes N.C."/>
            <person name="Hettich R.L."/>
            <person name="Banfield J.F."/>
        </authorList>
    </citation>
    <scope>NUCLEOTIDE SEQUENCE [LARGE SCALE GENOMIC DNA]</scope>
</reference>
<dbReference type="InterPro" id="IPR036259">
    <property type="entry name" value="MFS_trans_sf"/>
</dbReference>